<accession>A0A1X7GN37</accession>
<evidence type="ECO:0000256" key="5">
    <source>
        <dbReference type="ARBA" id="ARBA00022898"/>
    </source>
</evidence>
<dbReference type="InterPro" id="IPR004839">
    <property type="entry name" value="Aminotransferase_I/II_large"/>
</dbReference>
<keyword evidence="4 7" id="KW-0808">Transferase</keyword>
<dbReference type="RefSeq" id="WP_208917882.1">
    <property type="nucleotide sequence ID" value="NZ_LT840184.1"/>
</dbReference>
<organism evidence="7 8">
    <name type="scientific">Paenibacillus uliginis N3/975</name>
    <dbReference type="NCBI Taxonomy" id="1313296"/>
    <lineage>
        <taxon>Bacteria</taxon>
        <taxon>Bacillati</taxon>
        <taxon>Bacillota</taxon>
        <taxon>Bacilli</taxon>
        <taxon>Bacillales</taxon>
        <taxon>Paenibacillaceae</taxon>
        <taxon>Paenibacillus</taxon>
    </lineage>
</organism>
<dbReference type="CDD" id="cd00609">
    <property type="entry name" value="AAT_like"/>
    <property type="match status" value="1"/>
</dbReference>
<dbReference type="NCBIfam" id="NF006388">
    <property type="entry name" value="PRK08637.1"/>
    <property type="match status" value="1"/>
</dbReference>
<gene>
    <name evidence="7" type="ORF">SAMN05661091_0826</name>
</gene>
<dbReference type="Proteomes" id="UP000192940">
    <property type="component" value="Chromosome I"/>
</dbReference>
<dbReference type="PANTHER" id="PTHR46383:SF1">
    <property type="entry name" value="ASPARTATE AMINOTRANSFERASE"/>
    <property type="match status" value="1"/>
</dbReference>
<dbReference type="STRING" id="1313296.SAMN05661091_0826"/>
<comment type="cofactor">
    <cofactor evidence="1">
        <name>pyridoxal 5'-phosphate</name>
        <dbReference type="ChEBI" id="CHEBI:597326"/>
    </cofactor>
</comment>
<dbReference type="Gene3D" id="3.40.640.10">
    <property type="entry name" value="Type I PLP-dependent aspartate aminotransferase-like (Major domain)"/>
    <property type="match status" value="1"/>
</dbReference>
<dbReference type="AlphaFoldDB" id="A0A1X7GN37"/>
<evidence type="ECO:0000256" key="3">
    <source>
        <dbReference type="ARBA" id="ARBA00022576"/>
    </source>
</evidence>
<keyword evidence="3 7" id="KW-0032">Aminotransferase</keyword>
<dbReference type="InterPro" id="IPR015424">
    <property type="entry name" value="PyrdxlP-dep_Trfase"/>
</dbReference>
<sequence>MNPLAGQLNESIKAGSPHVYDMLSNLGREIYFPKEGILSQSAEASSHAKKYNATIGIATEGGIPMHLGVIQDKLSAFQPKDLYSYAPPAGKPELRSVWRNKMIQENPSLEGKSFSNPVVTNALTHGLSIVADLFVNEGDAVVYPDKNWENYELTFGIRRHGVTVNYPLFTEDMKFNAAGLREALLSQKDKGKAIVLLNFPNNPTGYTPGAEEGEAIIAAILEAAEAGVNVVAVTDDAYFGLFFEDSLKESLFGRLADLHPRVLAVKIDGATKEEFVWGFRVGFITYAGENKDVLSALEQKTLGIIRATISSGSHPSQTFVLDALKSPEFETQKHEKFNIMKGRANKVKSLLDSGKYGDVWEYYPFNSGYFMCLKLNDVSAEELRTHLIHEYGVGTIALGEHDLRIAFSCIEEEHLEDLFDLVYKGIQDLKQA</sequence>
<dbReference type="GO" id="GO:0006520">
    <property type="term" value="P:amino acid metabolic process"/>
    <property type="evidence" value="ECO:0007669"/>
    <property type="project" value="InterPro"/>
</dbReference>
<evidence type="ECO:0000256" key="4">
    <source>
        <dbReference type="ARBA" id="ARBA00022679"/>
    </source>
</evidence>
<dbReference type="InterPro" id="IPR050596">
    <property type="entry name" value="AspAT/PAT-like"/>
</dbReference>
<evidence type="ECO:0000256" key="1">
    <source>
        <dbReference type="ARBA" id="ARBA00001933"/>
    </source>
</evidence>
<keyword evidence="5" id="KW-0663">Pyridoxal phosphate</keyword>
<protein>
    <submittedName>
        <fullName evidence="7">Aspartate/methionine/tyrosine aminotransferase</fullName>
    </submittedName>
</protein>
<dbReference type="PANTHER" id="PTHR46383">
    <property type="entry name" value="ASPARTATE AMINOTRANSFERASE"/>
    <property type="match status" value="1"/>
</dbReference>
<dbReference type="Pfam" id="PF00155">
    <property type="entry name" value="Aminotran_1_2"/>
    <property type="match status" value="1"/>
</dbReference>
<comment type="similarity">
    <text evidence="2">Belongs to the class-I pyridoxal-phosphate-dependent aminotransferase family.</text>
</comment>
<dbReference type="Gene3D" id="3.90.1150.10">
    <property type="entry name" value="Aspartate Aminotransferase, domain 1"/>
    <property type="match status" value="1"/>
</dbReference>
<evidence type="ECO:0000313" key="8">
    <source>
        <dbReference type="Proteomes" id="UP000192940"/>
    </source>
</evidence>
<feature type="domain" description="Aminotransferase class I/classII large" evidence="6">
    <location>
        <begin position="78"/>
        <end position="418"/>
    </location>
</feature>
<dbReference type="EMBL" id="LT840184">
    <property type="protein sequence ID" value="SMF72254.1"/>
    <property type="molecule type" value="Genomic_DNA"/>
</dbReference>
<dbReference type="InterPro" id="IPR015421">
    <property type="entry name" value="PyrdxlP-dep_Trfase_major"/>
</dbReference>
<dbReference type="InterPro" id="IPR015422">
    <property type="entry name" value="PyrdxlP-dep_Trfase_small"/>
</dbReference>
<evidence type="ECO:0000313" key="7">
    <source>
        <dbReference type="EMBL" id="SMF72254.1"/>
    </source>
</evidence>
<reference evidence="7 8" key="1">
    <citation type="submission" date="2017-04" db="EMBL/GenBank/DDBJ databases">
        <authorList>
            <person name="Afonso C.L."/>
            <person name="Miller P.J."/>
            <person name="Scott M.A."/>
            <person name="Spackman E."/>
            <person name="Goraichik I."/>
            <person name="Dimitrov K.M."/>
            <person name="Suarez D.L."/>
            <person name="Swayne D.E."/>
        </authorList>
    </citation>
    <scope>NUCLEOTIDE SEQUENCE [LARGE SCALE GENOMIC DNA]</scope>
    <source>
        <strain evidence="7 8">N3/975</strain>
    </source>
</reference>
<keyword evidence="8" id="KW-1185">Reference proteome</keyword>
<dbReference type="GO" id="GO:0030170">
    <property type="term" value="F:pyridoxal phosphate binding"/>
    <property type="evidence" value="ECO:0007669"/>
    <property type="project" value="InterPro"/>
</dbReference>
<evidence type="ECO:0000256" key="2">
    <source>
        <dbReference type="ARBA" id="ARBA00007441"/>
    </source>
</evidence>
<dbReference type="SUPFAM" id="SSF53383">
    <property type="entry name" value="PLP-dependent transferases"/>
    <property type="match status" value="1"/>
</dbReference>
<name>A0A1X7GN37_9BACL</name>
<proteinExistence type="inferred from homology"/>
<dbReference type="GO" id="GO:0008483">
    <property type="term" value="F:transaminase activity"/>
    <property type="evidence" value="ECO:0007669"/>
    <property type="project" value="UniProtKB-KW"/>
</dbReference>
<evidence type="ECO:0000259" key="6">
    <source>
        <dbReference type="Pfam" id="PF00155"/>
    </source>
</evidence>